<protein>
    <submittedName>
        <fullName evidence="1">Uncharacterized protein</fullName>
    </submittedName>
</protein>
<dbReference type="Proteomes" id="UP000824179">
    <property type="component" value="Unassembled WGS sequence"/>
</dbReference>
<reference evidence="1" key="1">
    <citation type="submission" date="2020-10" db="EMBL/GenBank/DDBJ databases">
        <authorList>
            <person name="Gilroy R."/>
        </authorList>
    </citation>
    <scope>NUCLEOTIDE SEQUENCE</scope>
    <source>
        <strain evidence="1">ChiW25-3613</strain>
    </source>
</reference>
<accession>A0A9D1AF18</accession>
<comment type="caution">
    <text evidence="1">The sequence shown here is derived from an EMBL/GenBank/DDBJ whole genome shotgun (WGS) entry which is preliminary data.</text>
</comment>
<proteinExistence type="predicted"/>
<gene>
    <name evidence="1" type="ORF">IAB90_01930</name>
</gene>
<dbReference type="AlphaFoldDB" id="A0A9D1AF18"/>
<evidence type="ECO:0000313" key="2">
    <source>
        <dbReference type="Proteomes" id="UP000824179"/>
    </source>
</evidence>
<reference evidence="1" key="2">
    <citation type="journal article" date="2021" name="PeerJ">
        <title>Extensive microbial diversity within the chicken gut microbiome revealed by metagenomics and culture.</title>
        <authorList>
            <person name="Gilroy R."/>
            <person name="Ravi A."/>
            <person name="Getino M."/>
            <person name="Pursley I."/>
            <person name="Horton D.L."/>
            <person name="Alikhan N.F."/>
            <person name="Baker D."/>
            <person name="Gharbi K."/>
            <person name="Hall N."/>
            <person name="Watson M."/>
            <person name="Adriaenssens E.M."/>
            <person name="Foster-Nyarko E."/>
            <person name="Jarju S."/>
            <person name="Secka A."/>
            <person name="Antonio M."/>
            <person name="Oren A."/>
            <person name="Chaudhuri R.R."/>
            <person name="La Ragione R."/>
            <person name="Hildebrand F."/>
            <person name="Pallen M.J."/>
        </authorList>
    </citation>
    <scope>NUCLEOTIDE SEQUENCE</scope>
    <source>
        <strain evidence="1">ChiW25-3613</strain>
    </source>
</reference>
<dbReference type="EMBL" id="DVHB01000038">
    <property type="protein sequence ID" value="HIR39118.1"/>
    <property type="molecule type" value="Genomic_DNA"/>
</dbReference>
<organism evidence="1 2">
    <name type="scientific">Candidatus Coproplasma stercoripullorum</name>
    <dbReference type="NCBI Taxonomy" id="2840751"/>
    <lineage>
        <taxon>Bacteria</taxon>
        <taxon>Bacillati</taxon>
        <taxon>Bacillota</taxon>
        <taxon>Clostridia</taxon>
        <taxon>Eubacteriales</taxon>
        <taxon>Candidatus Coproplasma</taxon>
    </lineage>
</organism>
<evidence type="ECO:0000313" key="1">
    <source>
        <dbReference type="EMBL" id="HIR39118.1"/>
    </source>
</evidence>
<sequence>MRYSKTAEYIVKYLEKDGGKLICSRGLDTFIETEVDSEDIICPLHPDELYDDRKYILFDDFKVWDRNGEYLGAFNRSLLPLLKLVS</sequence>
<name>A0A9D1AF18_9FIRM</name>